<dbReference type="Proteomes" id="UP000247814">
    <property type="component" value="Unassembled WGS sequence"/>
</dbReference>
<name>A0A318QJI0_9PROT</name>
<accession>A0A318QJI0</accession>
<dbReference type="RefSeq" id="WP_035362675.1">
    <property type="nucleotide sequence ID" value="NZ_CP137147.1"/>
</dbReference>
<dbReference type="OrthoDB" id="1444132at2"/>
<dbReference type="Pfam" id="PF18315">
    <property type="entry name" value="VCH_CASS14"/>
    <property type="match status" value="1"/>
</dbReference>
<sequence length="113" mass="12562">MALQAEDITTLHQYAQGVMTRAEHHANTVGSIALALMGAIIWRADKGTIRIRQSAKGLANMLWLEINGKRYVLGYNHADETIELKDRSQTGSILYTFSNTTPVTDVESIFRAL</sequence>
<dbReference type="GeneID" id="60377294"/>
<protein>
    <recommendedName>
        <fullName evidence="1">Integron cassette protein VCH-CASS1 chain domain-containing protein</fullName>
    </recommendedName>
</protein>
<proteinExistence type="predicted"/>
<keyword evidence="3" id="KW-1185">Reference proteome</keyword>
<reference evidence="2 3" key="1">
    <citation type="submission" date="2017-07" db="EMBL/GenBank/DDBJ databases">
        <title>A draft genome sequence of Komagataeibacter sucrofermentans LMG 18788.</title>
        <authorList>
            <person name="Skraban J."/>
            <person name="Cleenwerck I."/>
            <person name="Vandamme P."/>
            <person name="Trcek J."/>
        </authorList>
    </citation>
    <scope>NUCLEOTIDE SEQUENCE [LARGE SCALE GENOMIC DNA]</scope>
    <source>
        <strain evidence="2 3">LMG 18788</strain>
    </source>
</reference>
<dbReference type="AlphaFoldDB" id="A0A318QJI0"/>
<gene>
    <name evidence="2" type="ORF">CFR77_15375</name>
</gene>
<organism evidence="2 3">
    <name type="scientific">Komagataeibacter sucrofermentans</name>
    <dbReference type="NCBI Taxonomy" id="1053551"/>
    <lineage>
        <taxon>Bacteria</taxon>
        <taxon>Pseudomonadati</taxon>
        <taxon>Pseudomonadota</taxon>
        <taxon>Alphaproteobacteria</taxon>
        <taxon>Acetobacterales</taxon>
        <taxon>Acetobacteraceae</taxon>
        <taxon>Komagataeibacter</taxon>
    </lineage>
</organism>
<evidence type="ECO:0000259" key="1">
    <source>
        <dbReference type="Pfam" id="PF18315"/>
    </source>
</evidence>
<dbReference type="EMBL" id="NKUA01000049">
    <property type="protein sequence ID" value="PYD77422.1"/>
    <property type="molecule type" value="Genomic_DNA"/>
</dbReference>
<feature type="domain" description="Integron cassette protein VCH-CASS1 chain" evidence="1">
    <location>
        <begin position="11"/>
        <end position="104"/>
    </location>
</feature>
<comment type="caution">
    <text evidence="2">The sequence shown here is derived from an EMBL/GenBank/DDBJ whole genome shotgun (WGS) entry which is preliminary data.</text>
</comment>
<dbReference type="Gene3D" id="3.30.920.70">
    <property type="match status" value="1"/>
</dbReference>
<evidence type="ECO:0000313" key="3">
    <source>
        <dbReference type="Proteomes" id="UP000247814"/>
    </source>
</evidence>
<dbReference type="InterPro" id="IPR040614">
    <property type="entry name" value="VCH_CASS14"/>
</dbReference>
<evidence type="ECO:0000313" key="2">
    <source>
        <dbReference type="EMBL" id="PYD77422.1"/>
    </source>
</evidence>